<dbReference type="EMBL" id="BQNB010021440">
    <property type="protein sequence ID" value="GJU06424.1"/>
    <property type="molecule type" value="Genomic_DNA"/>
</dbReference>
<sequence length="76" mass="8053">MVVSSEDSNGQRSCGAVFARWLVAVEGGERDIEIVVGDCEDDDVEGVKDGARVSICVPPKNAIGNCHTPKFTTAED</sequence>
<organism evidence="1 2">
    <name type="scientific">Tanacetum coccineum</name>
    <dbReference type="NCBI Taxonomy" id="301880"/>
    <lineage>
        <taxon>Eukaryota</taxon>
        <taxon>Viridiplantae</taxon>
        <taxon>Streptophyta</taxon>
        <taxon>Embryophyta</taxon>
        <taxon>Tracheophyta</taxon>
        <taxon>Spermatophyta</taxon>
        <taxon>Magnoliopsida</taxon>
        <taxon>eudicotyledons</taxon>
        <taxon>Gunneridae</taxon>
        <taxon>Pentapetalae</taxon>
        <taxon>asterids</taxon>
        <taxon>campanulids</taxon>
        <taxon>Asterales</taxon>
        <taxon>Asteraceae</taxon>
        <taxon>Asteroideae</taxon>
        <taxon>Anthemideae</taxon>
        <taxon>Anthemidinae</taxon>
        <taxon>Tanacetum</taxon>
    </lineage>
</organism>
<keyword evidence="2" id="KW-1185">Reference proteome</keyword>
<protein>
    <submittedName>
        <fullName evidence="1">Uncharacterized protein</fullName>
    </submittedName>
</protein>
<reference evidence="1" key="2">
    <citation type="submission" date="2022-01" db="EMBL/GenBank/DDBJ databases">
        <authorList>
            <person name="Yamashiro T."/>
            <person name="Shiraishi A."/>
            <person name="Satake H."/>
            <person name="Nakayama K."/>
        </authorList>
    </citation>
    <scope>NUCLEOTIDE SEQUENCE</scope>
</reference>
<reference evidence="1" key="1">
    <citation type="journal article" date="2022" name="Int. J. Mol. Sci.">
        <title>Draft Genome of Tanacetum Coccineum: Genomic Comparison of Closely Related Tanacetum-Family Plants.</title>
        <authorList>
            <person name="Yamashiro T."/>
            <person name="Shiraishi A."/>
            <person name="Nakayama K."/>
            <person name="Satake H."/>
        </authorList>
    </citation>
    <scope>NUCLEOTIDE SEQUENCE</scope>
</reference>
<accession>A0ABQ5J1V3</accession>
<name>A0ABQ5J1V3_9ASTR</name>
<comment type="caution">
    <text evidence="1">The sequence shown here is derived from an EMBL/GenBank/DDBJ whole genome shotgun (WGS) entry which is preliminary data.</text>
</comment>
<evidence type="ECO:0000313" key="2">
    <source>
        <dbReference type="Proteomes" id="UP001151760"/>
    </source>
</evidence>
<evidence type="ECO:0000313" key="1">
    <source>
        <dbReference type="EMBL" id="GJU06424.1"/>
    </source>
</evidence>
<gene>
    <name evidence="1" type="ORF">Tco_1122854</name>
</gene>
<proteinExistence type="predicted"/>
<dbReference type="Proteomes" id="UP001151760">
    <property type="component" value="Unassembled WGS sequence"/>
</dbReference>